<comment type="caution">
    <text evidence="1">The sequence shown here is derived from an EMBL/GenBank/DDBJ whole genome shotgun (WGS) entry which is preliminary data.</text>
</comment>
<evidence type="ECO:0000313" key="2">
    <source>
        <dbReference type="Proteomes" id="UP000248329"/>
    </source>
</evidence>
<dbReference type="EMBL" id="PQXF01000001">
    <property type="protein sequence ID" value="PXF62206.1"/>
    <property type="molecule type" value="Genomic_DNA"/>
</dbReference>
<evidence type="ECO:0000313" key="1">
    <source>
        <dbReference type="EMBL" id="PXF62206.1"/>
    </source>
</evidence>
<accession>A0AC61L773</accession>
<gene>
    <name evidence="1" type="ORF">C4B59_00930</name>
</gene>
<name>A0AC61L773_9EURY</name>
<proteinExistence type="predicted"/>
<sequence>MTFHIDGKQMVRIPHLDLPAGENMTIPLYNWTPMLLMHVYNLTAAADILSGEDWTEIETDNNAMTKRVPIEEGGFGNQTGPRGTGGGSNPTGGEHTEPITGRVMQGIKEFLSMGGGGGAGMFSLTEWIMKGAVWPRAAALRGAWILDGAEELWAGGCKLG</sequence>
<organism evidence="1 2">
    <name type="scientific">Candidatus Methanogaster sp</name>
    <dbReference type="NCBI Taxonomy" id="3386292"/>
    <lineage>
        <taxon>Archaea</taxon>
        <taxon>Methanobacteriati</taxon>
        <taxon>Methanobacteriota</taxon>
        <taxon>Stenosarchaea group</taxon>
        <taxon>Methanomicrobia</taxon>
        <taxon>Methanosarcinales</taxon>
        <taxon>ANME-2 cluster</taxon>
        <taxon>Candidatus Methanogasteraceae</taxon>
        <taxon>Candidatus Methanogaster</taxon>
    </lineage>
</organism>
<reference evidence="1" key="1">
    <citation type="submission" date="2018-01" db="EMBL/GenBank/DDBJ databases">
        <authorList>
            <person name="Krukenberg V."/>
        </authorList>
    </citation>
    <scope>NUCLEOTIDE SEQUENCE</scope>
    <source>
        <strain evidence="1">E20ANME2</strain>
    </source>
</reference>
<dbReference type="Proteomes" id="UP000248329">
    <property type="component" value="Unassembled WGS sequence"/>
</dbReference>
<protein>
    <submittedName>
        <fullName evidence="1">Uncharacterized protein</fullName>
    </submittedName>
</protein>